<evidence type="ECO:0000256" key="4">
    <source>
        <dbReference type="RuleBase" id="RU004262"/>
    </source>
</evidence>
<dbReference type="Gene3D" id="3.40.50.1820">
    <property type="entry name" value="alpha/beta hydrolase"/>
    <property type="match status" value="1"/>
</dbReference>
<feature type="domain" description="Lipase" evidence="5">
    <location>
        <begin position="66"/>
        <end position="143"/>
    </location>
</feature>
<dbReference type="SUPFAM" id="SSF53474">
    <property type="entry name" value="alpha/beta-Hydrolases"/>
    <property type="match status" value="1"/>
</dbReference>
<dbReference type="Proteomes" id="UP000030746">
    <property type="component" value="Unassembled WGS sequence"/>
</dbReference>
<evidence type="ECO:0000256" key="1">
    <source>
        <dbReference type="ARBA" id="ARBA00004613"/>
    </source>
</evidence>
<reference evidence="6 7" key="1">
    <citation type="journal article" date="2013" name="Nature">
        <title>Insights into bilaterian evolution from three spiralian genomes.</title>
        <authorList>
            <person name="Simakov O."/>
            <person name="Marletaz F."/>
            <person name="Cho S.J."/>
            <person name="Edsinger-Gonzales E."/>
            <person name="Havlak P."/>
            <person name="Hellsten U."/>
            <person name="Kuo D.H."/>
            <person name="Larsson T."/>
            <person name="Lv J."/>
            <person name="Arendt D."/>
            <person name="Savage R."/>
            <person name="Osoegawa K."/>
            <person name="de Jong P."/>
            <person name="Grimwood J."/>
            <person name="Chapman J.A."/>
            <person name="Shapiro H."/>
            <person name="Aerts A."/>
            <person name="Otillar R.P."/>
            <person name="Terry A.Y."/>
            <person name="Boore J.L."/>
            <person name="Grigoriev I.V."/>
            <person name="Lindberg D.R."/>
            <person name="Seaver E.C."/>
            <person name="Weisblat D.A."/>
            <person name="Putnam N.H."/>
            <person name="Rokhsar D.S."/>
        </authorList>
    </citation>
    <scope>NUCLEOTIDE SEQUENCE [LARGE SCALE GENOMIC DNA]</scope>
</reference>
<evidence type="ECO:0000313" key="7">
    <source>
        <dbReference type="Proteomes" id="UP000030746"/>
    </source>
</evidence>
<keyword evidence="3" id="KW-0964">Secreted</keyword>
<feature type="non-terminal residue" evidence="6">
    <location>
        <position position="1"/>
    </location>
</feature>
<feature type="domain" description="Lipase" evidence="5">
    <location>
        <begin position="3"/>
        <end position="44"/>
    </location>
</feature>
<dbReference type="RefSeq" id="XP_009056964.1">
    <property type="nucleotide sequence ID" value="XM_009058716.1"/>
</dbReference>
<proteinExistence type="inferred from homology"/>
<dbReference type="GO" id="GO:0016042">
    <property type="term" value="P:lipid catabolic process"/>
    <property type="evidence" value="ECO:0007669"/>
    <property type="project" value="TreeGrafter"/>
</dbReference>
<dbReference type="PANTHER" id="PTHR11610">
    <property type="entry name" value="LIPASE"/>
    <property type="match status" value="1"/>
</dbReference>
<name>V4BTW8_LOTGI</name>
<evidence type="ECO:0000259" key="5">
    <source>
        <dbReference type="Pfam" id="PF00151"/>
    </source>
</evidence>
<evidence type="ECO:0000256" key="3">
    <source>
        <dbReference type="ARBA" id="ARBA00022525"/>
    </source>
</evidence>
<dbReference type="GO" id="GO:0016298">
    <property type="term" value="F:lipase activity"/>
    <property type="evidence" value="ECO:0007669"/>
    <property type="project" value="InterPro"/>
</dbReference>
<dbReference type="GeneID" id="20231894"/>
<dbReference type="GO" id="GO:0005615">
    <property type="term" value="C:extracellular space"/>
    <property type="evidence" value="ECO:0007669"/>
    <property type="project" value="TreeGrafter"/>
</dbReference>
<dbReference type="OMA" id="RAPNIME"/>
<evidence type="ECO:0000256" key="2">
    <source>
        <dbReference type="ARBA" id="ARBA00010701"/>
    </source>
</evidence>
<comment type="subcellular location">
    <subcellularLocation>
        <location evidence="1">Secreted</location>
    </subcellularLocation>
</comment>
<dbReference type="STRING" id="225164.V4BTW8"/>
<dbReference type="InterPro" id="IPR013818">
    <property type="entry name" value="Lipase"/>
</dbReference>
<dbReference type="Pfam" id="PF00151">
    <property type="entry name" value="Lipase"/>
    <property type="match status" value="2"/>
</dbReference>
<dbReference type="EMBL" id="KB202094">
    <property type="protein sequence ID" value="ESO92409.1"/>
    <property type="molecule type" value="Genomic_DNA"/>
</dbReference>
<dbReference type="InterPro" id="IPR000734">
    <property type="entry name" value="TAG_lipase"/>
</dbReference>
<keyword evidence="7" id="KW-1185">Reference proteome</keyword>
<accession>V4BTW8</accession>
<evidence type="ECO:0000313" key="6">
    <source>
        <dbReference type="EMBL" id="ESO92409.1"/>
    </source>
</evidence>
<gene>
    <name evidence="6" type="ORF">LOTGIDRAFT_120766</name>
</gene>
<organism evidence="6 7">
    <name type="scientific">Lottia gigantea</name>
    <name type="common">Giant owl limpet</name>
    <dbReference type="NCBI Taxonomy" id="225164"/>
    <lineage>
        <taxon>Eukaryota</taxon>
        <taxon>Metazoa</taxon>
        <taxon>Spiralia</taxon>
        <taxon>Lophotrochozoa</taxon>
        <taxon>Mollusca</taxon>
        <taxon>Gastropoda</taxon>
        <taxon>Patellogastropoda</taxon>
        <taxon>Lottioidea</taxon>
        <taxon>Lottiidae</taxon>
        <taxon>Lottia</taxon>
    </lineage>
</organism>
<dbReference type="CTD" id="20231894"/>
<dbReference type="InterPro" id="IPR029058">
    <property type="entry name" value="AB_hydrolase_fold"/>
</dbReference>
<sequence>FVVSGLDPAGLLFEDTDVDVRLDPSDAIFVDCIHSDGLPIYDLGKRLELIGQTEIIQNPFLIFLELSSDVSCSHHRAISYFLETLQQNQTCQFQAYPCSTFKDYLKGSCTSCGDGPCPILGYRSIDSHRKGKYYLKTNSQSPFCMKRK</sequence>
<dbReference type="KEGG" id="lgi:LOTGIDRAFT_120766"/>
<protein>
    <recommendedName>
        <fullName evidence="5">Lipase domain-containing protein</fullName>
    </recommendedName>
</protein>
<dbReference type="OrthoDB" id="199913at2759"/>
<comment type="similarity">
    <text evidence="2 4">Belongs to the AB hydrolase superfamily. Lipase family.</text>
</comment>
<dbReference type="AlphaFoldDB" id="V4BTW8"/>
<dbReference type="HOGENOM" id="CLU_027171_8_2_1"/>
<dbReference type="PANTHER" id="PTHR11610:SF173">
    <property type="entry name" value="LIPASE DOMAIN-CONTAINING PROTEIN-RELATED"/>
    <property type="match status" value="1"/>
</dbReference>